<feature type="domain" description="Glycosyl transferase family 1" evidence="2">
    <location>
        <begin position="192"/>
        <end position="347"/>
    </location>
</feature>
<dbReference type="RefSeq" id="WP_143597589.1">
    <property type="nucleotide sequence ID" value="NZ_FYEK01000044.1"/>
</dbReference>
<dbReference type="Gene3D" id="3.40.50.2000">
    <property type="entry name" value="Glycogen Phosphorylase B"/>
    <property type="match status" value="2"/>
</dbReference>
<evidence type="ECO:0000259" key="2">
    <source>
        <dbReference type="Pfam" id="PF00534"/>
    </source>
</evidence>
<dbReference type="Pfam" id="PF13439">
    <property type="entry name" value="Glyco_transf_4"/>
    <property type="match status" value="1"/>
</dbReference>
<dbReference type="AlphaFoldDB" id="A0A212RD78"/>
<sequence length="372" mass="42212">MIRIGLDARLLAYRREGIARYILELAARLPQVIHDPDVRLVIFQSRKDPNTWAAGPQVRVAHAWTPPHHRWEQRVWPLEVGLRRVALLHSPDFIPPFSGPFRKVITIHDLHFLKYPDFMTAESRRYYAGQIERAAAVADHIIAVSQTTRADLIAHLGVPEDRITVIYEGASAVCRPLPPEQVRETLGRLGLEPGYILFVGAWEPRKNIPMLLRAYARLRERRPNAPPLVLAGRRGWLYQEILEWPHRLHIADHLRWIEGPDDQTLAVLYNGAAFLAFPSLYEGFGLPALEAMACGTPVVVSDRGALPEVVGEAGMVLPAEDEARWAEAMEALLEDAAQRERMRRQGLERSAAFSWDRAAAETWAVYRRVLGR</sequence>
<accession>A0A212RD78</accession>
<dbReference type="GO" id="GO:0009103">
    <property type="term" value="P:lipopolysaccharide biosynthetic process"/>
    <property type="evidence" value="ECO:0007669"/>
    <property type="project" value="TreeGrafter"/>
</dbReference>
<organism evidence="4 5">
    <name type="scientific">Thermoflexus hugenholtzii JAD2</name>
    <dbReference type="NCBI Taxonomy" id="877466"/>
    <lineage>
        <taxon>Bacteria</taxon>
        <taxon>Bacillati</taxon>
        <taxon>Chloroflexota</taxon>
        <taxon>Thermoflexia</taxon>
        <taxon>Thermoflexales</taxon>
        <taxon>Thermoflexaceae</taxon>
        <taxon>Thermoflexus</taxon>
    </lineage>
</organism>
<feature type="domain" description="Glycosyltransferase subfamily 4-like N-terminal" evidence="3">
    <location>
        <begin position="17"/>
        <end position="169"/>
    </location>
</feature>
<reference evidence="5" key="1">
    <citation type="submission" date="2017-06" db="EMBL/GenBank/DDBJ databases">
        <authorList>
            <person name="Varghese N."/>
            <person name="Submissions S."/>
        </authorList>
    </citation>
    <scope>NUCLEOTIDE SEQUENCE [LARGE SCALE GENOMIC DNA]</scope>
    <source>
        <strain evidence="5">JAD2</strain>
    </source>
</reference>
<dbReference type="EMBL" id="FYEK01000044">
    <property type="protein sequence ID" value="SNB70202.1"/>
    <property type="molecule type" value="Genomic_DNA"/>
</dbReference>
<gene>
    <name evidence="4" type="ORF">SAMN02746019_00011740</name>
</gene>
<proteinExistence type="predicted"/>
<dbReference type="PANTHER" id="PTHR46401:SF2">
    <property type="entry name" value="GLYCOSYLTRANSFERASE WBBK-RELATED"/>
    <property type="match status" value="1"/>
</dbReference>
<protein>
    <submittedName>
        <fullName evidence="4">Glycosyltransferase involved in cell wall bisynthesis</fullName>
    </submittedName>
</protein>
<evidence type="ECO:0000259" key="3">
    <source>
        <dbReference type="Pfam" id="PF13439"/>
    </source>
</evidence>
<name>A0A212RD78_9CHLR</name>
<dbReference type="InParanoid" id="A0A212RD78"/>
<dbReference type="OrthoDB" id="9769555at2"/>
<dbReference type="CDD" id="cd03809">
    <property type="entry name" value="GT4_MtfB-like"/>
    <property type="match status" value="1"/>
</dbReference>
<dbReference type="PANTHER" id="PTHR46401">
    <property type="entry name" value="GLYCOSYLTRANSFERASE WBBK-RELATED"/>
    <property type="match status" value="1"/>
</dbReference>
<dbReference type="InterPro" id="IPR001296">
    <property type="entry name" value="Glyco_trans_1"/>
</dbReference>
<keyword evidence="5" id="KW-1185">Reference proteome</keyword>
<evidence type="ECO:0000256" key="1">
    <source>
        <dbReference type="ARBA" id="ARBA00022679"/>
    </source>
</evidence>
<evidence type="ECO:0000313" key="4">
    <source>
        <dbReference type="EMBL" id="SNB70202.1"/>
    </source>
</evidence>
<dbReference type="FunFam" id="3.40.50.2000:FF:000119">
    <property type="entry name" value="Glycosyl transferase group 1"/>
    <property type="match status" value="1"/>
</dbReference>
<dbReference type="InterPro" id="IPR028098">
    <property type="entry name" value="Glyco_trans_4-like_N"/>
</dbReference>
<dbReference type="Pfam" id="PF00534">
    <property type="entry name" value="Glycos_transf_1"/>
    <property type="match status" value="1"/>
</dbReference>
<keyword evidence="1 4" id="KW-0808">Transferase</keyword>
<dbReference type="GO" id="GO:0016757">
    <property type="term" value="F:glycosyltransferase activity"/>
    <property type="evidence" value="ECO:0007669"/>
    <property type="project" value="InterPro"/>
</dbReference>
<evidence type="ECO:0000313" key="5">
    <source>
        <dbReference type="Proteomes" id="UP000197025"/>
    </source>
</evidence>
<dbReference type="Proteomes" id="UP000197025">
    <property type="component" value="Unassembled WGS sequence"/>
</dbReference>
<dbReference type="SUPFAM" id="SSF53756">
    <property type="entry name" value="UDP-Glycosyltransferase/glycogen phosphorylase"/>
    <property type="match status" value="1"/>
</dbReference>